<name>A0A4Y2AJT2_ARAVE</name>
<reference evidence="2 3" key="1">
    <citation type="journal article" date="2019" name="Sci. Rep.">
        <title>Orb-weaving spider Araneus ventricosus genome elucidates the spidroin gene catalogue.</title>
        <authorList>
            <person name="Kono N."/>
            <person name="Nakamura H."/>
            <person name="Ohtoshi R."/>
            <person name="Moran D.A.P."/>
            <person name="Shinohara A."/>
            <person name="Yoshida Y."/>
            <person name="Fujiwara M."/>
            <person name="Mori M."/>
            <person name="Tomita M."/>
            <person name="Arakawa K."/>
        </authorList>
    </citation>
    <scope>NUCLEOTIDE SEQUENCE [LARGE SCALE GENOMIC DNA]</scope>
</reference>
<sequence length="90" mass="10063">MVAVDFRDSMDTRECETGSPSLLTKTIAISLAVGALYLRWSECRSHLKTMFTTVTSSPASFDSAITRDSTSRSMRYVSDNRLCCLKKRSI</sequence>
<accession>A0A4Y2AJT2</accession>
<proteinExistence type="predicted"/>
<evidence type="ECO:0000313" key="2">
    <source>
        <dbReference type="EMBL" id="GBL80141.1"/>
    </source>
</evidence>
<evidence type="ECO:0000313" key="1">
    <source>
        <dbReference type="EMBL" id="GBL80095.1"/>
    </source>
</evidence>
<dbReference type="AlphaFoldDB" id="A0A4Y2AJT2"/>
<gene>
    <name evidence="2" type="ORF">AVEN_20405_1</name>
    <name evidence="1" type="ORF">AVEN_99501_1</name>
</gene>
<dbReference type="EMBL" id="BGPR01080753">
    <property type="protein sequence ID" value="GBL80141.1"/>
    <property type="molecule type" value="Genomic_DNA"/>
</dbReference>
<keyword evidence="3" id="KW-1185">Reference proteome</keyword>
<protein>
    <submittedName>
        <fullName evidence="2">Uncharacterized protein</fullName>
    </submittedName>
</protein>
<comment type="caution">
    <text evidence="2">The sequence shown here is derived from an EMBL/GenBank/DDBJ whole genome shotgun (WGS) entry which is preliminary data.</text>
</comment>
<evidence type="ECO:0000313" key="3">
    <source>
        <dbReference type="Proteomes" id="UP000499080"/>
    </source>
</evidence>
<dbReference type="EMBL" id="BGPR01080746">
    <property type="protein sequence ID" value="GBL80095.1"/>
    <property type="molecule type" value="Genomic_DNA"/>
</dbReference>
<dbReference type="Proteomes" id="UP000499080">
    <property type="component" value="Unassembled WGS sequence"/>
</dbReference>
<organism evidence="2 3">
    <name type="scientific">Araneus ventricosus</name>
    <name type="common">Orbweaver spider</name>
    <name type="synonym">Epeira ventricosa</name>
    <dbReference type="NCBI Taxonomy" id="182803"/>
    <lineage>
        <taxon>Eukaryota</taxon>
        <taxon>Metazoa</taxon>
        <taxon>Ecdysozoa</taxon>
        <taxon>Arthropoda</taxon>
        <taxon>Chelicerata</taxon>
        <taxon>Arachnida</taxon>
        <taxon>Araneae</taxon>
        <taxon>Araneomorphae</taxon>
        <taxon>Entelegynae</taxon>
        <taxon>Araneoidea</taxon>
        <taxon>Araneidae</taxon>
        <taxon>Araneus</taxon>
    </lineage>
</organism>